<evidence type="ECO:0000313" key="7">
    <source>
        <dbReference type="EMBL" id="PYI53524.1"/>
    </source>
</evidence>
<dbReference type="Pfam" id="PF02782">
    <property type="entry name" value="FGGY_C"/>
    <property type="match status" value="1"/>
</dbReference>
<dbReference type="GO" id="GO:0016773">
    <property type="term" value="F:phosphotransferase activity, alcohol group as acceptor"/>
    <property type="evidence" value="ECO:0007669"/>
    <property type="project" value="InterPro"/>
</dbReference>
<dbReference type="EMBL" id="QJVJ01000007">
    <property type="protein sequence ID" value="PYI53524.1"/>
    <property type="molecule type" value="Genomic_DNA"/>
</dbReference>
<protein>
    <submittedName>
        <fullName evidence="7">Carbohydrate kinase</fullName>
    </submittedName>
</protein>
<dbReference type="InterPro" id="IPR043129">
    <property type="entry name" value="ATPase_NBD"/>
</dbReference>
<dbReference type="RefSeq" id="WP_110841296.1">
    <property type="nucleotide sequence ID" value="NZ_QJVJ01000007.1"/>
</dbReference>
<dbReference type="AlphaFoldDB" id="A0A2V5K6E4"/>
<keyword evidence="3 4" id="KW-0418">Kinase</keyword>
<dbReference type="Pfam" id="PF00370">
    <property type="entry name" value="FGGY_N"/>
    <property type="match status" value="1"/>
</dbReference>
<evidence type="ECO:0000256" key="3">
    <source>
        <dbReference type="ARBA" id="ARBA00022777"/>
    </source>
</evidence>
<dbReference type="PANTHER" id="PTHR43095">
    <property type="entry name" value="SUGAR KINASE"/>
    <property type="match status" value="1"/>
</dbReference>
<evidence type="ECO:0000259" key="5">
    <source>
        <dbReference type="Pfam" id="PF00370"/>
    </source>
</evidence>
<keyword evidence="2 4" id="KW-0808">Transferase</keyword>
<dbReference type="GO" id="GO:0016301">
    <property type="term" value="F:kinase activity"/>
    <property type="evidence" value="ECO:0007669"/>
    <property type="project" value="UniProtKB-KW"/>
</dbReference>
<sequence length="506" mass="53218">MALIGIDIGTTHCKAGLFREDGTPVRIASRPTETLRSPEGYAYYDPDRLWVTVASAISEAAAGGEAVDGVAAGAVSAIGVASMAESGLLVDRESGEPRSLFLPWFDPCAAAFADVVEAADDPLSRFAKTGLRASFKQGLTKLLWLKQRRPDAFRGAVWLSAADYIAYRLTGVMATDYTLAARTFAFDIAKADWDRDWIRHFGLPPDLFPDAFRCGTKIGRVTPEAAAACGIGSGAAVGVAGHDHVCAALAVGAVAPGDAYDSMGTAETLVGTVDASPLGAAEYESGLAYGLHAVRGRHFWMGGLSASGGSVEWLRSLLGDEPLDYGRVLAMLDRLSPEPTGILYFPYLSGSGAPQPDPKASGAFVGLKAAHGKAELMKAVLEGTAYELESIRRAAEKAAGRRIGSMVAVGGGTKNRHWMQIKADVSGCRIGKAGLPEATLLGAALAAGVAGGAYADAERAAEAAAASRSVEWVYPQAGRHERYRKLYEEGYMPLQGPLRLVYHTFS</sequence>
<comment type="similarity">
    <text evidence="1 4">Belongs to the FGGY kinase family.</text>
</comment>
<dbReference type="Proteomes" id="UP000247476">
    <property type="component" value="Unassembled WGS sequence"/>
</dbReference>
<dbReference type="PIRSF" id="PIRSF000538">
    <property type="entry name" value="GlpK"/>
    <property type="match status" value="1"/>
</dbReference>
<organism evidence="7 8">
    <name type="scientific">Paenibacillus flagellatus</name>
    <dbReference type="NCBI Taxonomy" id="2211139"/>
    <lineage>
        <taxon>Bacteria</taxon>
        <taxon>Bacillati</taxon>
        <taxon>Bacillota</taxon>
        <taxon>Bacilli</taxon>
        <taxon>Bacillales</taxon>
        <taxon>Paenibacillaceae</taxon>
        <taxon>Paenibacillus</taxon>
    </lineage>
</organism>
<dbReference type="InterPro" id="IPR000577">
    <property type="entry name" value="Carb_kinase_FGGY"/>
</dbReference>
<name>A0A2V5K6E4_9BACL</name>
<keyword evidence="8" id="KW-1185">Reference proteome</keyword>
<dbReference type="InterPro" id="IPR018484">
    <property type="entry name" value="FGGY_N"/>
</dbReference>
<evidence type="ECO:0000256" key="2">
    <source>
        <dbReference type="ARBA" id="ARBA00022679"/>
    </source>
</evidence>
<dbReference type="Gene3D" id="3.30.420.40">
    <property type="match status" value="2"/>
</dbReference>
<dbReference type="InterPro" id="IPR018483">
    <property type="entry name" value="Carb_kinase_FGGY_CS"/>
</dbReference>
<dbReference type="OrthoDB" id="9805576at2"/>
<gene>
    <name evidence="7" type="ORF">DLM86_17325</name>
</gene>
<evidence type="ECO:0000256" key="4">
    <source>
        <dbReference type="RuleBase" id="RU003733"/>
    </source>
</evidence>
<proteinExistence type="inferred from homology"/>
<accession>A0A2V5K6E4</accession>
<evidence type="ECO:0000259" key="6">
    <source>
        <dbReference type="Pfam" id="PF02782"/>
    </source>
</evidence>
<reference evidence="7 8" key="1">
    <citation type="submission" date="2018-05" db="EMBL/GenBank/DDBJ databases">
        <title>Paenibacillus flagellatus sp. nov., isolated from selenium mineral soil.</title>
        <authorList>
            <person name="Dai X."/>
        </authorList>
    </citation>
    <scope>NUCLEOTIDE SEQUENCE [LARGE SCALE GENOMIC DNA]</scope>
    <source>
        <strain evidence="7 8">DXL2</strain>
    </source>
</reference>
<dbReference type="InterPro" id="IPR018485">
    <property type="entry name" value="FGGY_C"/>
</dbReference>
<evidence type="ECO:0000256" key="1">
    <source>
        <dbReference type="ARBA" id="ARBA00009156"/>
    </source>
</evidence>
<dbReference type="PROSITE" id="PS00445">
    <property type="entry name" value="FGGY_KINASES_2"/>
    <property type="match status" value="1"/>
</dbReference>
<dbReference type="SUPFAM" id="SSF53067">
    <property type="entry name" value="Actin-like ATPase domain"/>
    <property type="match status" value="2"/>
</dbReference>
<feature type="domain" description="Carbohydrate kinase FGGY C-terminal" evidence="6">
    <location>
        <begin position="262"/>
        <end position="450"/>
    </location>
</feature>
<dbReference type="InterPro" id="IPR050406">
    <property type="entry name" value="FGGY_Carb_Kinase"/>
</dbReference>
<dbReference type="CDD" id="cd07773">
    <property type="entry name" value="ASKHA_NBD_FGGY_FK"/>
    <property type="match status" value="1"/>
</dbReference>
<feature type="domain" description="Carbohydrate kinase FGGY N-terminal" evidence="5">
    <location>
        <begin position="3"/>
        <end position="249"/>
    </location>
</feature>
<comment type="caution">
    <text evidence="7">The sequence shown here is derived from an EMBL/GenBank/DDBJ whole genome shotgun (WGS) entry which is preliminary data.</text>
</comment>
<evidence type="ECO:0000313" key="8">
    <source>
        <dbReference type="Proteomes" id="UP000247476"/>
    </source>
</evidence>
<dbReference type="GO" id="GO:0005975">
    <property type="term" value="P:carbohydrate metabolic process"/>
    <property type="evidence" value="ECO:0007669"/>
    <property type="project" value="InterPro"/>
</dbReference>
<dbReference type="PANTHER" id="PTHR43095:SF5">
    <property type="entry name" value="XYLULOSE KINASE"/>
    <property type="match status" value="1"/>
</dbReference>